<protein>
    <recommendedName>
        <fullName evidence="3">DUF4494 domain-containing protein</fullName>
    </recommendedName>
</protein>
<sequence length="159" mass="18725">MNNWFLCKVKYRKEDDKGMLKNMTEQYLVDALSFTEAETRIYEELGSVIRGEFQVTNMSKSRIVDVFEYEDTDNWHKCKVTYTMIDEEAKKEKKVSNLMIVSANNVREAYDRIQESLSTMLVPFQVPEIAETPIVEIFKYKSPDQRVPEGFKPVEKKED</sequence>
<evidence type="ECO:0000313" key="2">
    <source>
        <dbReference type="Proteomes" id="UP001354989"/>
    </source>
</evidence>
<proteinExistence type="predicted"/>
<dbReference type="RefSeq" id="WP_332920582.1">
    <property type="nucleotide sequence ID" value="NZ_AP025292.1"/>
</dbReference>
<keyword evidence="2" id="KW-1185">Reference proteome</keyword>
<evidence type="ECO:0000313" key="1">
    <source>
        <dbReference type="EMBL" id="BDC98940.1"/>
    </source>
</evidence>
<dbReference type="Pfam" id="PF14902">
    <property type="entry name" value="DUF4494"/>
    <property type="match status" value="1"/>
</dbReference>
<dbReference type="InterPro" id="IPR027848">
    <property type="entry name" value="DUF4494"/>
</dbReference>
<accession>A0ABM7VDD7</accession>
<name>A0ABM7VDD7_9BACT</name>
<dbReference type="Proteomes" id="UP001354989">
    <property type="component" value="Chromosome"/>
</dbReference>
<dbReference type="EMBL" id="AP025292">
    <property type="protein sequence ID" value="BDC98940.1"/>
    <property type="molecule type" value="Genomic_DNA"/>
</dbReference>
<reference evidence="1 2" key="1">
    <citation type="submission" date="2021-12" db="EMBL/GenBank/DDBJ databases">
        <title>Genome sequencing of bacteria with rrn-lacking chromosome and rrn-plasmid.</title>
        <authorList>
            <person name="Anda M."/>
            <person name="Iwasaki W."/>
        </authorList>
    </citation>
    <scope>NUCLEOTIDE SEQUENCE [LARGE SCALE GENOMIC DNA]</scope>
    <source>
        <strain evidence="1 2">NBRC 101262</strain>
    </source>
</reference>
<organism evidence="1 2">
    <name type="scientific">Persicobacter psychrovividus</name>
    <dbReference type="NCBI Taxonomy" id="387638"/>
    <lineage>
        <taxon>Bacteria</taxon>
        <taxon>Pseudomonadati</taxon>
        <taxon>Bacteroidota</taxon>
        <taxon>Cytophagia</taxon>
        <taxon>Cytophagales</taxon>
        <taxon>Persicobacteraceae</taxon>
        <taxon>Persicobacter</taxon>
    </lineage>
</organism>
<evidence type="ECO:0008006" key="3">
    <source>
        <dbReference type="Google" id="ProtNLM"/>
    </source>
</evidence>
<gene>
    <name evidence="1" type="ORF">PEPS_12210</name>
</gene>